<evidence type="ECO:0000313" key="2">
    <source>
        <dbReference type="Proteomes" id="UP000306147"/>
    </source>
</evidence>
<protein>
    <recommendedName>
        <fullName evidence="3">Glycosaminoglycan attachment protein</fullName>
    </recommendedName>
</protein>
<name>A0A4S1XK98_9SPHN</name>
<dbReference type="EMBL" id="SRXT01000001">
    <property type="protein sequence ID" value="TGX56303.1"/>
    <property type="molecule type" value="Genomic_DNA"/>
</dbReference>
<evidence type="ECO:0000313" key="1">
    <source>
        <dbReference type="EMBL" id="TGX56303.1"/>
    </source>
</evidence>
<dbReference type="AlphaFoldDB" id="A0A4S1XK98"/>
<keyword evidence="2" id="KW-1185">Reference proteome</keyword>
<dbReference type="Proteomes" id="UP000306147">
    <property type="component" value="Unassembled WGS sequence"/>
</dbReference>
<sequence>MGTRLSIVHHVAEEVSWWSAADDRLIAVVVHDRIDDDYGWIILARDRIGRFRAVLLDTSLPSAFRAEEALRLELARVVREENIAVLGDQADTPNSPVDLLAVPDAADMAALHPYFLELLNRPARSPGRAVIREIGPWLTPKDPHLVQEFQGQGFDQRLWELYLWAAFREFGLDVELLEAPDFRCTAPGIDFTVEATTAAPSTMGPLASHPDPKTDAEIEEFLKGYMPIKYGSALHSKLTKTNAKGKHYWEREESAGKPFLLAIADFHKPATEDSPASLTFTQSALWQYLYGQRVRIEERDGALVVIPVPITEHQFGEKTIPSGFFDQPLAENVSAVIFSNAGTIAKFDRMGVVAGFAEPGVRYLRMGYRYSAASESTNGISFVDDLLSDGYEEWWTEEIQVFHNPNALHPLPIMTLMGAIHHAFEDGELKTLAPEGAVMTSYTMLLSTFRDDGAASAAPSSEDEDAP</sequence>
<evidence type="ECO:0008006" key="3">
    <source>
        <dbReference type="Google" id="ProtNLM"/>
    </source>
</evidence>
<reference evidence="1 2" key="1">
    <citation type="submission" date="2019-04" db="EMBL/GenBank/DDBJ databases">
        <title>Sphingomonas psychrotolerans sp. nov., isolated from soil in the Tianshan Mountains, Xinjiang, China.</title>
        <authorList>
            <person name="Luo Y."/>
            <person name="Sheng H."/>
        </authorList>
    </citation>
    <scope>NUCLEOTIDE SEQUENCE [LARGE SCALE GENOMIC DNA]</scope>
    <source>
        <strain evidence="1 2">ZFGT-11</strain>
    </source>
</reference>
<accession>A0A4S1XK98</accession>
<dbReference type="OrthoDB" id="981968at2"/>
<organism evidence="1 2">
    <name type="scientific">Sphingomonas gei</name>
    <dbReference type="NCBI Taxonomy" id="1395960"/>
    <lineage>
        <taxon>Bacteria</taxon>
        <taxon>Pseudomonadati</taxon>
        <taxon>Pseudomonadota</taxon>
        <taxon>Alphaproteobacteria</taxon>
        <taxon>Sphingomonadales</taxon>
        <taxon>Sphingomonadaceae</taxon>
        <taxon>Sphingomonas</taxon>
    </lineage>
</organism>
<proteinExistence type="predicted"/>
<gene>
    <name evidence="1" type="ORF">E5A73_01515</name>
</gene>
<comment type="caution">
    <text evidence="1">The sequence shown here is derived from an EMBL/GenBank/DDBJ whole genome shotgun (WGS) entry which is preliminary data.</text>
</comment>